<dbReference type="Gene3D" id="3.20.20.80">
    <property type="entry name" value="Glycosidases"/>
    <property type="match status" value="1"/>
</dbReference>
<gene>
    <name evidence="7" type="ORF">HNQ60_003587</name>
</gene>
<dbReference type="InterPro" id="IPR017853">
    <property type="entry name" value="GH"/>
</dbReference>
<keyword evidence="3 4" id="KW-0326">Glycosidase</keyword>
<dbReference type="GO" id="GO:0016985">
    <property type="term" value="F:mannan endo-1,4-beta-mannosidase activity"/>
    <property type="evidence" value="ECO:0007669"/>
    <property type="project" value="InterPro"/>
</dbReference>
<feature type="active site" description="Nucleophile" evidence="4">
    <location>
        <position position="259"/>
    </location>
</feature>
<feature type="signal peptide" evidence="5">
    <location>
        <begin position="1"/>
        <end position="24"/>
    </location>
</feature>
<evidence type="ECO:0000256" key="4">
    <source>
        <dbReference type="PROSITE-ProRule" id="PRU01100"/>
    </source>
</evidence>
<evidence type="ECO:0000256" key="1">
    <source>
        <dbReference type="ARBA" id="ARBA00007754"/>
    </source>
</evidence>
<keyword evidence="5" id="KW-0732">Signal</keyword>
<keyword evidence="2 4" id="KW-0378">Hydrolase</keyword>
<feature type="domain" description="GH26" evidence="6">
    <location>
        <begin position="1"/>
        <end position="332"/>
    </location>
</feature>
<dbReference type="PROSITE" id="PS51764">
    <property type="entry name" value="GH26"/>
    <property type="match status" value="1"/>
</dbReference>
<organism evidence="7 8">
    <name type="scientific">Povalibacter uvarum</name>
    <dbReference type="NCBI Taxonomy" id="732238"/>
    <lineage>
        <taxon>Bacteria</taxon>
        <taxon>Pseudomonadati</taxon>
        <taxon>Pseudomonadota</taxon>
        <taxon>Gammaproteobacteria</taxon>
        <taxon>Steroidobacterales</taxon>
        <taxon>Steroidobacteraceae</taxon>
        <taxon>Povalibacter</taxon>
    </lineage>
</organism>
<dbReference type="SUPFAM" id="SSF51445">
    <property type="entry name" value="(Trans)glycosidases"/>
    <property type="match status" value="1"/>
</dbReference>
<dbReference type="GO" id="GO:0006080">
    <property type="term" value="P:substituted mannan metabolic process"/>
    <property type="evidence" value="ECO:0007669"/>
    <property type="project" value="InterPro"/>
</dbReference>
<dbReference type="PANTHER" id="PTHR40079:SF4">
    <property type="entry name" value="GH26 DOMAIN-CONTAINING PROTEIN-RELATED"/>
    <property type="match status" value="1"/>
</dbReference>
<comment type="similarity">
    <text evidence="1 4">Belongs to the glycosyl hydrolase 26 family.</text>
</comment>
<accession>A0A841HR52</accession>
<keyword evidence="8" id="KW-1185">Reference proteome</keyword>
<dbReference type="Proteomes" id="UP000588068">
    <property type="component" value="Unassembled WGS sequence"/>
</dbReference>
<proteinExistence type="inferred from homology"/>
<feature type="chain" id="PRO_5032424240" description="GH26 domain-containing protein" evidence="5">
    <location>
        <begin position="25"/>
        <end position="333"/>
    </location>
</feature>
<dbReference type="InterPro" id="IPR022790">
    <property type="entry name" value="GH26_dom"/>
</dbReference>
<dbReference type="AlphaFoldDB" id="A0A841HR52"/>
<reference evidence="7 8" key="1">
    <citation type="submission" date="2020-08" db="EMBL/GenBank/DDBJ databases">
        <title>Genomic Encyclopedia of Type Strains, Phase IV (KMG-IV): sequencing the most valuable type-strain genomes for metagenomic binning, comparative biology and taxonomic classification.</title>
        <authorList>
            <person name="Goeker M."/>
        </authorList>
    </citation>
    <scope>NUCLEOTIDE SEQUENCE [LARGE SCALE GENOMIC DNA]</scope>
    <source>
        <strain evidence="7 8">DSM 26723</strain>
    </source>
</reference>
<evidence type="ECO:0000256" key="3">
    <source>
        <dbReference type="ARBA" id="ARBA00023295"/>
    </source>
</evidence>
<dbReference type="Pfam" id="PF02156">
    <property type="entry name" value="Glyco_hydro_26"/>
    <property type="match status" value="1"/>
</dbReference>
<evidence type="ECO:0000256" key="2">
    <source>
        <dbReference type="ARBA" id="ARBA00022801"/>
    </source>
</evidence>
<dbReference type="EMBL" id="JACHHZ010000004">
    <property type="protein sequence ID" value="MBB6094700.1"/>
    <property type="molecule type" value="Genomic_DNA"/>
</dbReference>
<evidence type="ECO:0000259" key="6">
    <source>
        <dbReference type="PROSITE" id="PS51764"/>
    </source>
</evidence>
<dbReference type="PANTHER" id="PTHR40079">
    <property type="entry name" value="MANNAN ENDO-1,4-BETA-MANNOSIDASE E-RELATED"/>
    <property type="match status" value="1"/>
</dbReference>
<evidence type="ECO:0000313" key="8">
    <source>
        <dbReference type="Proteomes" id="UP000588068"/>
    </source>
</evidence>
<evidence type="ECO:0000256" key="5">
    <source>
        <dbReference type="SAM" id="SignalP"/>
    </source>
</evidence>
<dbReference type="InterPro" id="IPR000805">
    <property type="entry name" value="Glyco_hydro_26"/>
</dbReference>
<comment type="caution">
    <text evidence="7">The sequence shown here is derived from an EMBL/GenBank/DDBJ whole genome shotgun (WGS) entry which is preliminary data.</text>
</comment>
<evidence type="ECO:0000313" key="7">
    <source>
        <dbReference type="EMBL" id="MBB6094700.1"/>
    </source>
</evidence>
<dbReference type="RefSeq" id="WP_184334103.1">
    <property type="nucleotide sequence ID" value="NZ_JACHHZ010000004.1"/>
</dbReference>
<feature type="active site" description="Proton donor" evidence="4">
    <location>
        <position position="147"/>
    </location>
</feature>
<name>A0A841HR52_9GAMM</name>
<sequence>MKRRALLGSLVGAAGLSAFGRLHAAEPKAPARLSTDRPPLGFGVYLGAGCSGAERLGDYERWLRREVDQTLEFISWQVLEAGRAWAVNCWDKSGQKNVVYSLPMLPPNRSAKLADGASGKFDALFSQYGGFLVKHGYGRSTIRIGWEFNAEWYPWAASHDPKSWAAYWRRIVDTLRKTPDSDFKFDWSVAGSARGFDAEKAYPGDDYVDVIGLDFYNTKVDEQRNTTQTRWESRKTMQHGLQWHRDFARGHGKPMSLPEWGTGVHVKWGGPPDDPYFIENMAAWIRENDIAYHNYWEYRNKDYDSRLSDDRQPQAAAAFLKAFGGKRAKPAGA</sequence>
<protein>
    <recommendedName>
        <fullName evidence="6">GH26 domain-containing protein</fullName>
    </recommendedName>
</protein>